<name>A0A2A9NGE1_9AGAR</name>
<organism evidence="2 3">
    <name type="scientific">Amanita thiersii Skay4041</name>
    <dbReference type="NCBI Taxonomy" id="703135"/>
    <lineage>
        <taxon>Eukaryota</taxon>
        <taxon>Fungi</taxon>
        <taxon>Dikarya</taxon>
        <taxon>Basidiomycota</taxon>
        <taxon>Agaricomycotina</taxon>
        <taxon>Agaricomycetes</taxon>
        <taxon>Agaricomycetidae</taxon>
        <taxon>Agaricales</taxon>
        <taxon>Pluteineae</taxon>
        <taxon>Amanitaceae</taxon>
        <taxon>Amanita</taxon>
    </lineage>
</organism>
<feature type="region of interest" description="Disordered" evidence="1">
    <location>
        <begin position="1"/>
        <end position="63"/>
    </location>
</feature>
<dbReference type="Proteomes" id="UP000242287">
    <property type="component" value="Unassembled WGS sequence"/>
</dbReference>
<evidence type="ECO:0000313" key="2">
    <source>
        <dbReference type="EMBL" id="PFH46713.1"/>
    </source>
</evidence>
<evidence type="ECO:0000313" key="3">
    <source>
        <dbReference type="Proteomes" id="UP000242287"/>
    </source>
</evidence>
<sequence length="63" mass="6872">MRSKERHISHDEARPDEPSKATKPKQMSLNTGTQQPSSPVIWATNNESPLALPGSKLPVLLAP</sequence>
<feature type="compositionally biased region" description="Polar residues" evidence="1">
    <location>
        <begin position="25"/>
        <end position="48"/>
    </location>
</feature>
<dbReference type="AlphaFoldDB" id="A0A2A9NGE1"/>
<keyword evidence="3" id="KW-1185">Reference proteome</keyword>
<gene>
    <name evidence="2" type="ORF">AMATHDRAFT_69261</name>
</gene>
<dbReference type="EMBL" id="KZ302165">
    <property type="protein sequence ID" value="PFH46713.1"/>
    <property type="molecule type" value="Genomic_DNA"/>
</dbReference>
<accession>A0A2A9NGE1</accession>
<protein>
    <submittedName>
        <fullName evidence="2">Uncharacterized protein</fullName>
    </submittedName>
</protein>
<feature type="compositionally biased region" description="Basic and acidic residues" evidence="1">
    <location>
        <begin position="1"/>
        <end position="20"/>
    </location>
</feature>
<reference evidence="2 3" key="1">
    <citation type="submission" date="2014-02" db="EMBL/GenBank/DDBJ databases">
        <title>Transposable element dynamics among asymbiotic and ectomycorrhizal Amanita fungi.</title>
        <authorList>
            <consortium name="DOE Joint Genome Institute"/>
            <person name="Hess J."/>
            <person name="Skrede I."/>
            <person name="Wolfe B."/>
            <person name="LaButti K."/>
            <person name="Ohm R.A."/>
            <person name="Grigoriev I.V."/>
            <person name="Pringle A."/>
        </authorList>
    </citation>
    <scope>NUCLEOTIDE SEQUENCE [LARGE SCALE GENOMIC DNA]</scope>
    <source>
        <strain evidence="2 3">SKay4041</strain>
    </source>
</reference>
<evidence type="ECO:0000256" key="1">
    <source>
        <dbReference type="SAM" id="MobiDB-lite"/>
    </source>
</evidence>
<proteinExistence type="predicted"/>